<name>A0A8H7SZG5_9FUNG</name>
<gene>
    <name evidence="2" type="ORF">INT48_001796</name>
</gene>
<feature type="region of interest" description="Disordered" evidence="1">
    <location>
        <begin position="506"/>
        <end position="526"/>
    </location>
</feature>
<feature type="compositionally biased region" description="Polar residues" evidence="1">
    <location>
        <begin position="113"/>
        <end position="140"/>
    </location>
</feature>
<protein>
    <submittedName>
        <fullName evidence="2">Uncharacterized protein</fullName>
    </submittedName>
</protein>
<reference evidence="2" key="1">
    <citation type="submission" date="2021-01" db="EMBL/GenBank/DDBJ databases">
        <title>Metabolic potential, ecology and presence of endohyphal bacteria is reflected in genomic diversity of Mucoromycotina.</title>
        <authorList>
            <person name="Muszewska A."/>
            <person name="Okrasinska A."/>
            <person name="Steczkiewicz K."/>
            <person name="Drgas O."/>
            <person name="Orlowska M."/>
            <person name="Perlinska-Lenart U."/>
            <person name="Aleksandrzak-Piekarczyk T."/>
            <person name="Szatraj K."/>
            <person name="Zielenkiewicz U."/>
            <person name="Pilsyk S."/>
            <person name="Malc E."/>
            <person name="Mieczkowski P."/>
            <person name="Kruszewska J.S."/>
            <person name="Biernat P."/>
            <person name="Pawlowska J."/>
        </authorList>
    </citation>
    <scope>NUCLEOTIDE SEQUENCE</scope>
    <source>
        <strain evidence="2">WA0000018081</strain>
    </source>
</reference>
<evidence type="ECO:0000256" key="1">
    <source>
        <dbReference type="SAM" id="MobiDB-lite"/>
    </source>
</evidence>
<dbReference type="CDD" id="cd22231">
    <property type="entry name" value="RHH_NikR_HicB-like"/>
    <property type="match status" value="1"/>
</dbReference>
<dbReference type="Proteomes" id="UP000613177">
    <property type="component" value="Unassembled WGS sequence"/>
</dbReference>
<sequence length="526" mass="60344">MSDSNTKWILSSYKPGTHFPALGFAKHSRCEDWSSCVSSLRVALNDIAQLKLKKKDNHRDCILWARNARHKPEKYFYLKVREKFMVNKSFLKQTMKNKTVEYEIAMLESQAPESQALESQAPESQAPESQAPESHTQSSPDVEEHNAEFEAMFKKLDNSLKWFLSTGKCVDNELFVFGIQCSADHPSRSLIIDPYDENYAQYKIFTPEELEEIKLYQKKPMPLPTKEFKAFLNSYNHDSSQKIRTALGANHQFHANYDKDINADEDWVNHVVHSLVREYEFGNMDRQHTEAWYQYHIWSMIESCFDKVKEIEAVTGESASLGSKRRMNQNRTPTAINNRSRLAYGHKCDLVFRQYDNGHNLPLEFGGSEAKPKIEEDYGTNFMKEGFIKLPRMLKDMMDALLKAIGYDNRSTAIRTVGILHSGLSCTMVELDRPTTYVSRVSRGKKIEISSKIEKFGSTVLPAILSSWVCCEIVKDVLNVVVNTPHADNNDDFSWLDTCLERPLLPPMPATSSSSETSRKKQKSRV</sequence>
<comment type="caution">
    <text evidence="2">The sequence shown here is derived from an EMBL/GenBank/DDBJ whole genome shotgun (WGS) entry which is preliminary data.</text>
</comment>
<evidence type="ECO:0000313" key="2">
    <source>
        <dbReference type="EMBL" id="KAG2237028.1"/>
    </source>
</evidence>
<dbReference type="AlphaFoldDB" id="A0A8H7SZG5"/>
<keyword evidence="3" id="KW-1185">Reference proteome</keyword>
<accession>A0A8H7SZG5</accession>
<dbReference type="EMBL" id="JAEPRE010000010">
    <property type="protein sequence ID" value="KAG2237028.1"/>
    <property type="molecule type" value="Genomic_DNA"/>
</dbReference>
<organism evidence="2 3">
    <name type="scientific">Thamnidium elegans</name>
    <dbReference type="NCBI Taxonomy" id="101142"/>
    <lineage>
        <taxon>Eukaryota</taxon>
        <taxon>Fungi</taxon>
        <taxon>Fungi incertae sedis</taxon>
        <taxon>Mucoromycota</taxon>
        <taxon>Mucoromycotina</taxon>
        <taxon>Mucoromycetes</taxon>
        <taxon>Mucorales</taxon>
        <taxon>Mucorineae</taxon>
        <taxon>Mucoraceae</taxon>
        <taxon>Thamnidium</taxon>
    </lineage>
</organism>
<evidence type="ECO:0000313" key="3">
    <source>
        <dbReference type="Proteomes" id="UP000613177"/>
    </source>
</evidence>
<proteinExistence type="predicted"/>
<feature type="region of interest" description="Disordered" evidence="1">
    <location>
        <begin position="113"/>
        <end position="144"/>
    </location>
</feature>